<organism evidence="1 2">
    <name type="scientific">Paramecium sonneborni</name>
    <dbReference type="NCBI Taxonomy" id="65129"/>
    <lineage>
        <taxon>Eukaryota</taxon>
        <taxon>Sar</taxon>
        <taxon>Alveolata</taxon>
        <taxon>Ciliophora</taxon>
        <taxon>Intramacronucleata</taxon>
        <taxon>Oligohymenophorea</taxon>
        <taxon>Peniculida</taxon>
        <taxon>Parameciidae</taxon>
        <taxon>Paramecium</taxon>
    </lineage>
</organism>
<name>A0A8S1NXG2_9CILI</name>
<dbReference type="EMBL" id="CAJJDN010000062">
    <property type="protein sequence ID" value="CAD8094265.1"/>
    <property type="molecule type" value="Genomic_DNA"/>
</dbReference>
<proteinExistence type="predicted"/>
<keyword evidence="2" id="KW-1185">Reference proteome</keyword>
<evidence type="ECO:0000313" key="2">
    <source>
        <dbReference type="Proteomes" id="UP000692954"/>
    </source>
</evidence>
<gene>
    <name evidence="1" type="ORF">PSON_ATCC_30995.1.T0620098</name>
</gene>
<dbReference type="Proteomes" id="UP000692954">
    <property type="component" value="Unassembled WGS sequence"/>
</dbReference>
<dbReference type="AlphaFoldDB" id="A0A8S1NXG2"/>
<evidence type="ECO:0000313" key="1">
    <source>
        <dbReference type="EMBL" id="CAD8094265.1"/>
    </source>
</evidence>
<comment type="caution">
    <text evidence="1">The sequence shown here is derived from an EMBL/GenBank/DDBJ whole genome shotgun (WGS) entry which is preliminary data.</text>
</comment>
<accession>A0A8S1NXG2</accession>
<reference evidence="1" key="1">
    <citation type="submission" date="2021-01" db="EMBL/GenBank/DDBJ databases">
        <authorList>
            <consortium name="Genoscope - CEA"/>
            <person name="William W."/>
        </authorList>
    </citation>
    <scope>NUCLEOTIDE SEQUENCE</scope>
</reference>
<protein>
    <recommendedName>
        <fullName evidence="3">Protein kinase domain-containing protein</fullName>
    </recommendedName>
</protein>
<dbReference type="OrthoDB" id="339325at2759"/>
<sequence length="148" mass="17586">MACFTKPPNLAIATEFIQGGSLYHLLHKTKQRKTDQLVIKSQIDQNILLLYIETQNLTIYYCKDKYQIKDINNLVGLQHTWFQNYLLKDQIPWDCLEMQEIIQKTIKNEQLPIRNVPKNIVQLVNELRNKYETKRPSMDLVVKQLLNR</sequence>
<evidence type="ECO:0008006" key="3">
    <source>
        <dbReference type="Google" id="ProtNLM"/>
    </source>
</evidence>